<protein>
    <submittedName>
        <fullName evidence="2">Uncharacterized protein</fullName>
    </submittedName>
</protein>
<keyword evidence="1" id="KW-0175">Coiled coil</keyword>
<dbReference type="Proteomes" id="UP001187343">
    <property type="component" value="Unassembled WGS sequence"/>
</dbReference>
<evidence type="ECO:0000313" key="2">
    <source>
        <dbReference type="EMBL" id="KAK2867430.1"/>
    </source>
</evidence>
<name>A0AA88NXT6_9TELE</name>
<organism evidence="2 3">
    <name type="scientific">Cirrhinus molitorella</name>
    <name type="common">mud carp</name>
    <dbReference type="NCBI Taxonomy" id="172907"/>
    <lineage>
        <taxon>Eukaryota</taxon>
        <taxon>Metazoa</taxon>
        <taxon>Chordata</taxon>
        <taxon>Craniata</taxon>
        <taxon>Vertebrata</taxon>
        <taxon>Euteleostomi</taxon>
        <taxon>Actinopterygii</taxon>
        <taxon>Neopterygii</taxon>
        <taxon>Teleostei</taxon>
        <taxon>Ostariophysi</taxon>
        <taxon>Cypriniformes</taxon>
        <taxon>Cyprinidae</taxon>
        <taxon>Labeoninae</taxon>
        <taxon>Labeonini</taxon>
        <taxon>Cirrhinus</taxon>
    </lineage>
</organism>
<feature type="coiled-coil region" evidence="1">
    <location>
        <begin position="134"/>
        <end position="190"/>
    </location>
</feature>
<reference evidence="2" key="1">
    <citation type="submission" date="2023-08" db="EMBL/GenBank/DDBJ databases">
        <title>Chromosome-level Genome Assembly of mud carp (Cirrhinus molitorella).</title>
        <authorList>
            <person name="Liu H."/>
        </authorList>
    </citation>
    <scope>NUCLEOTIDE SEQUENCE</scope>
    <source>
        <strain evidence="2">Prfri</strain>
        <tissue evidence="2">Muscle</tissue>
    </source>
</reference>
<gene>
    <name evidence="2" type="ORF">Q8A67_025547</name>
</gene>
<dbReference type="EMBL" id="JAUYZG010000025">
    <property type="protein sequence ID" value="KAK2867430.1"/>
    <property type="molecule type" value="Genomic_DNA"/>
</dbReference>
<proteinExistence type="predicted"/>
<evidence type="ECO:0000313" key="3">
    <source>
        <dbReference type="Proteomes" id="UP001187343"/>
    </source>
</evidence>
<evidence type="ECO:0000256" key="1">
    <source>
        <dbReference type="SAM" id="Coils"/>
    </source>
</evidence>
<dbReference type="AlphaFoldDB" id="A0AA88NXT6"/>
<keyword evidence="3" id="KW-1185">Reference proteome</keyword>
<sequence>MTGETSNGISRHRDLRERWLKQELQGGIIPEFSKQQPLSDGTEDGADLESIEAVANEVLQMQMPTTPAQLQNLTAEIRERVGSLTDVEDILNQSAADIMRAESLLEQACKARLLKLESDVALLKEKALNTSTSANSTEKEAESINALAEQLKKDLDSELKDKYSSVEELITQKAEGVAEAKKRAEKLQQEAQNLLL</sequence>
<comment type="caution">
    <text evidence="2">The sequence shown here is derived from an EMBL/GenBank/DDBJ whole genome shotgun (WGS) entry which is preliminary data.</text>
</comment>
<accession>A0AA88NXT6</accession>